<dbReference type="PANTHER" id="PTHR37954:SF3">
    <property type="entry name" value="DUF169 DOMAIN-CONTAINING PROTEIN"/>
    <property type="match status" value="1"/>
</dbReference>
<dbReference type="RefSeq" id="WP_273378257.1">
    <property type="nucleotide sequence ID" value="NZ_PIUK01000024.1"/>
</dbReference>
<comment type="caution">
    <text evidence="1">The sequence shown here is derived from an EMBL/GenBank/DDBJ whole genome shotgun (WGS) entry which is preliminary data.</text>
</comment>
<reference evidence="1" key="1">
    <citation type="submission" date="2017-11" db="EMBL/GenBank/DDBJ databases">
        <title>Three new genomes from thermophilic consortium.</title>
        <authorList>
            <person name="Quaggio R."/>
            <person name="Amgarten D."/>
            <person name="Setubal J.C."/>
        </authorList>
    </citation>
    <scope>NUCLEOTIDE SEQUENCE</scope>
    <source>
        <strain evidence="1">ZCTH01-B2</strain>
    </source>
</reference>
<dbReference type="InterPro" id="IPR003748">
    <property type="entry name" value="DUF169"/>
</dbReference>
<protein>
    <recommendedName>
        <fullName evidence="3">DUF169 domain-containing protein</fullName>
    </recommendedName>
</protein>
<sequence length="267" mass="29439">MGDATRTPDCREVAQVLDRHLRTDTFPLGIRVFRGDEPLPERVRRPWRDMGIKIAICQGIGMARRYGWAVAMGPEDLSCPIAQVAFGFKPAIPYYTEGNLAAGMYVETCGAGALTEQEVPKFAPEEAGTVVVAPLARCTFEPETLLIYGNSAQVMRAVTGALWKTGGALTSTTTGRADCADIVIRTAREGRPQFILPCLGDRIFGQTQDHEMAFTIPWSQVPDLLEGLEGTHRGGVRYPIPAFLRYTPAFPATYQELQRRWDEGETT</sequence>
<dbReference type="PANTHER" id="PTHR37954">
    <property type="entry name" value="BLL4979 PROTEIN"/>
    <property type="match status" value="1"/>
</dbReference>
<dbReference type="Proteomes" id="UP000732377">
    <property type="component" value="Unassembled WGS sequence"/>
</dbReference>
<evidence type="ECO:0008006" key="3">
    <source>
        <dbReference type="Google" id="ProtNLM"/>
    </source>
</evidence>
<organism evidence="1 2">
    <name type="scientific">Symbiobacterium thermophilum</name>
    <dbReference type="NCBI Taxonomy" id="2734"/>
    <lineage>
        <taxon>Bacteria</taxon>
        <taxon>Bacillati</taxon>
        <taxon>Bacillota</taxon>
        <taxon>Clostridia</taxon>
        <taxon>Eubacteriales</taxon>
        <taxon>Symbiobacteriaceae</taxon>
        <taxon>Symbiobacterium</taxon>
    </lineage>
</organism>
<proteinExistence type="predicted"/>
<dbReference type="Pfam" id="PF02596">
    <property type="entry name" value="DUF169"/>
    <property type="match status" value="1"/>
</dbReference>
<evidence type="ECO:0000313" key="2">
    <source>
        <dbReference type="Proteomes" id="UP000732377"/>
    </source>
</evidence>
<name>A0A953I9U6_SYMTR</name>
<evidence type="ECO:0000313" key="1">
    <source>
        <dbReference type="EMBL" id="MBY6275409.1"/>
    </source>
</evidence>
<gene>
    <name evidence="1" type="ORF">CWE10_04190</name>
</gene>
<dbReference type="AlphaFoldDB" id="A0A953I9U6"/>
<dbReference type="EMBL" id="PIUK01000024">
    <property type="protein sequence ID" value="MBY6275409.1"/>
    <property type="molecule type" value="Genomic_DNA"/>
</dbReference>
<accession>A0A953I9U6</accession>